<feature type="compositionally biased region" description="Pro residues" evidence="11">
    <location>
        <begin position="292"/>
        <end position="301"/>
    </location>
</feature>
<evidence type="ECO:0000313" key="16">
    <source>
        <dbReference type="Proteomes" id="UP000677054"/>
    </source>
</evidence>
<reference evidence="15" key="1">
    <citation type="submission" date="2020-11" db="EMBL/GenBank/DDBJ databases">
        <authorList>
            <person name="Tran Van P."/>
        </authorList>
    </citation>
    <scope>NUCLEOTIDE SEQUENCE</scope>
</reference>
<feature type="region of interest" description="Disordered" evidence="11">
    <location>
        <begin position="457"/>
        <end position="487"/>
    </location>
</feature>
<feature type="region of interest" description="Disordered" evidence="11">
    <location>
        <begin position="1146"/>
        <end position="1197"/>
    </location>
</feature>
<name>A0A7R9AA00_9CRUS</name>
<sequence>MNEKRKVPLNTLGPLKKDKDKAKEKKISPVKALRFSLELSETTDTSCPIFIYRDLLGTAMGGGKHRLDNYDDLGDGYDESDSFIDNTEAIDELLPANLSPLHGGFYINCGKLQFRKVDPKATAEADYTRSAQRKKIRRISSSSSEENEANEEAKESGDEEKLENARETMLKSVVRDGENSVSSISSAKKKKLFLKRPHAGEEYRSIKKKKITEMLKKKKKKQTLSVREMLEKKRTNSSAENDKEGKPNGLSEEKKKEKEAAIDETIESVVKAAHNKTVITPTSMPPKNETPESPPMTPPPVLKRETVAKSLSESESSSQSVSSESHSGEGEEIKPKPQSPAPIVALPEKLAPEILEIVEDLKGSETVSPEFQKILLRLEKAVKWMDVESRNQVFSHLGAMIQGCSAEGLMRLGIQLYKEENDRRLQLPLDRLKRAIETVMPDLVKKHAEECKAAMESAAGLEVGSGGDEESGGEGGGKEPRKKKMPRRKFEWTDEVRELFLDVMRIRVKMFEEETPVNVTAEEYLKEFLEIHIKPLWPKNWMNSRDLYKESRITHAHLTSVLFPSTRAPYLDFFSCKCDLLKSQQLAQEALKSVFGRTAAQEAEASKSSPPVPASIPAPIPPPPQLSPQVPVRSGTSSGHETTPETSPLKVSPYAGAGDASNAKVSPHKSPSHHIELNKPCPSSKITEQQPNLLSITPQQKLSCFEEVFRASALGEAITKTKAQPMADLLNMTHSQSSLPISSCNQTTVNSSTNILNASPRLGNTESFKAPSTISSHKQAPPQVSSTGNTYVTPHTMSTTYQTSSLSVNAKVMPVSAHSQVQRSQKVLPFIHHEKASRPAISPLSVQSASLDLSQHGQMRTQPAGKCSPKPLAEPQKQKAMDFSIKKSDSPSFPVLALDSELNFVGNALNVVVPKMSNEAHMSESRPSSSSSSTVAVVQPMNACVTRTHAQSVNTPTADLLSQAVNSCIGTNWESSSGTVPTAKVTDAGHWQRWQQQTVKPDSSVTYPPKKAYMFDMSQLMEREVTNLMTEPSEGLAQRIPNNPTIHQSYNVTSGYQKHVHHSSGSETGNSSTYRTSSPFHLPSPRDGQPPSHGMLNRHSPSHATSTVLQRHQSDPGSANIPHNLYSSAYATSTFSYDQLVHSGQFQTGGRPVAGGVGRGRGRGDGGLHNQPHQHPGYFTFPQQSVQSQGDDRSRPSASYLHREQWLSTLAYVIVVIGVGLPLWWKTTTVYRAHIPHGEIADLDDISLLQTIHVVLHYRPESMEAAFLQKHIAALNNDVLKYNVTVKSLPSTWLRIVRKHARLDSLFQDEMPVDIPGTIHIVEIPKDAQDIMKGAVIHVSHHRYIAILQEGGAKSEYLLPALAHVIGDRSLRQSLLPKDKRPLRGVQSSAAYDLHFCILIPNPELSQKVSWDIQSAITDFLDPFMKKLEDLAEFSTTSQYLYLTPLPLEAHWNEKAKWYSIPVEQLPHAITPIEKHLGSYISLNPGLNFVLYVHPAFGKNFPLQITNSKGDPVSSNAYISPRWGGIHIYNQKDENTSLIPSSQYMAVFVTQLRQFFGLELEDPKWPGVAFQHVNLRHSIRDWEVDSLLRLHTLENLLSTRHSLQSLSQLVRKIGNLVIRDEIGDEIQQSLKSFHEAASPGTSLKESHNASKKASIFGNKAFFDESLLELLYFPDDQKYAIYIPLFLPVGIPVLASVRQLILWIKNKE</sequence>
<keyword evidence="4" id="KW-0337">GPI-anchor biosynthesis</keyword>
<keyword evidence="9 12" id="KW-0472">Membrane</keyword>
<dbReference type="Pfam" id="PF08729">
    <property type="entry name" value="HUN"/>
    <property type="match status" value="1"/>
</dbReference>
<evidence type="ECO:0000256" key="11">
    <source>
        <dbReference type="SAM" id="MobiDB-lite"/>
    </source>
</evidence>
<dbReference type="InterPro" id="IPR026947">
    <property type="entry name" value="UBN_middle_dom"/>
</dbReference>
<dbReference type="InterPro" id="IPR014840">
    <property type="entry name" value="HRD"/>
</dbReference>
<comment type="pathway">
    <text evidence="2">Glycolipid biosynthesis; glycosylphosphatidylinositol-anchor biosynthesis.</text>
</comment>
<dbReference type="GO" id="GO:0006506">
    <property type="term" value="P:GPI anchor biosynthetic process"/>
    <property type="evidence" value="ECO:0007669"/>
    <property type="project" value="UniProtKB-UniPathway"/>
</dbReference>
<gene>
    <name evidence="15" type="ORF">DSTB1V02_LOCUS9916</name>
</gene>
<comment type="similarity">
    <text evidence="3">Belongs to the PIGS family.</text>
</comment>
<dbReference type="PANTHER" id="PTHR21072">
    <property type="entry name" value="GPI TRANSAMIDASE COMPONENT PIG-S"/>
    <property type="match status" value="1"/>
</dbReference>
<dbReference type="PANTHER" id="PTHR21072:SF13">
    <property type="entry name" value="GPI TRANSAMIDASE COMPONENT PIG-S"/>
    <property type="match status" value="1"/>
</dbReference>
<feature type="region of interest" description="Disordered" evidence="11">
    <location>
        <begin position="123"/>
        <end position="165"/>
    </location>
</feature>
<feature type="region of interest" description="Disordered" evidence="11">
    <location>
        <begin position="213"/>
        <end position="342"/>
    </location>
</feature>
<feature type="region of interest" description="Disordered" evidence="11">
    <location>
        <begin position="1055"/>
        <end position="1122"/>
    </location>
</feature>
<evidence type="ECO:0000256" key="6">
    <source>
        <dbReference type="ARBA" id="ARBA00022692"/>
    </source>
</evidence>
<keyword evidence="6 12" id="KW-0812">Transmembrane</keyword>
<keyword evidence="7" id="KW-0256">Endoplasmic reticulum</keyword>
<evidence type="ECO:0000259" key="14">
    <source>
        <dbReference type="Pfam" id="PF14075"/>
    </source>
</evidence>
<dbReference type="Pfam" id="PF14075">
    <property type="entry name" value="UBN_AB"/>
    <property type="match status" value="1"/>
</dbReference>
<evidence type="ECO:0000256" key="4">
    <source>
        <dbReference type="ARBA" id="ARBA00022502"/>
    </source>
</evidence>
<feature type="domain" description="Hpc2-related" evidence="13">
    <location>
        <begin position="64"/>
        <end position="113"/>
    </location>
</feature>
<dbReference type="EMBL" id="CAJPEV010002669">
    <property type="protein sequence ID" value="CAG0897695.1"/>
    <property type="molecule type" value="Genomic_DNA"/>
</dbReference>
<dbReference type="OrthoDB" id="28748at2759"/>
<evidence type="ECO:0000259" key="13">
    <source>
        <dbReference type="Pfam" id="PF08729"/>
    </source>
</evidence>
<evidence type="ECO:0000256" key="2">
    <source>
        <dbReference type="ARBA" id="ARBA00004687"/>
    </source>
</evidence>
<evidence type="ECO:0000256" key="10">
    <source>
        <dbReference type="ARBA" id="ARBA00023180"/>
    </source>
</evidence>
<keyword evidence="8 12" id="KW-1133">Transmembrane helix</keyword>
<dbReference type="UniPathway" id="UPA00196"/>
<dbReference type="GO" id="GO:0042765">
    <property type="term" value="C:GPI-anchor transamidase complex"/>
    <property type="evidence" value="ECO:0007669"/>
    <property type="project" value="InterPro"/>
</dbReference>
<evidence type="ECO:0000256" key="8">
    <source>
        <dbReference type="ARBA" id="ARBA00022989"/>
    </source>
</evidence>
<feature type="transmembrane region" description="Helical" evidence="12">
    <location>
        <begin position="1678"/>
        <end position="1703"/>
    </location>
</feature>
<feature type="compositionally biased region" description="Polar residues" evidence="11">
    <location>
        <begin position="634"/>
        <end position="646"/>
    </location>
</feature>
<protein>
    <recommendedName>
        <fullName evidence="17">GPI transamidase component PIG-S</fullName>
    </recommendedName>
</protein>
<comment type="subcellular location">
    <subcellularLocation>
        <location evidence="1">Endoplasmic reticulum membrane</location>
        <topology evidence="1">Multi-pass membrane protein</topology>
    </subcellularLocation>
</comment>
<feature type="compositionally biased region" description="Low complexity" evidence="11">
    <location>
        <begin position="310"/>
        <end position="325"/>
    </location>
</feature>
<dbReference type="Proteomes" id="UP000677054">
    <property type="component" value="Unassembled WGS sequence"/>
</dbReference>
<keyword evidence="10" id="KW-0325">Glycoprotein</keyword>
<evidence type="ECO:0000256" key="7">
    <source>
        <dbReference type="ARBA" id="ARBA00022824"/>
    </source>
</evidence>
<dbReference type="EMBL" id="LR902186">
    <property type="protein sequence ID" value="CAD7250133.1"/>
    <property type="molecule type" value="Genomic_DNA"/>
</dbReference>
<dbReference type="InterPro" id="IPR019540">
    <property type="entry name" value="PtdIno-glycan_biosynth_class_S"/>
</dbReference>
<organism evidence="15">
    <name type="scientific">Darwinula stevensoni</name>
    <dbReference type="NCBI Taxonomy" id="69355"/>
    <lineage>
        <taxon>Eukaryota</taxon>
        <taxon>Metazoa</taxon>
        <taxon>Ecdysozoa</taxon>
        <taxon>Arthropoda</taxon>
        <taxon>Crustacea</taxon>
        <taxon>Oligostraca</taxon>
        <taxon>Ostracoda</taxon>
        <taxon>Podocopa</taxon>
        <taxon>Podocopida</taxon>
        <taxon>Darwinulocopina</taxon>
        <taxon>Darwinuloidea</taxon>
        <taxon>Darwinulidae</taxon>
        <taxon>Darwinula</taxon>
    </lineage>
</organism>
<evidence type="ECO:0000313" key="15">
    <source>
        <dbReference type="EMBL" id="CAD7250133.1"/>
    </source>
</evidence>
<keyword evidence="5" id="KW-0597">Phosphoprotein</keyword>
<feature type="compositionally biased region" description="Basic and acidic residues" evidence="11">
    <location>
        <begin position="228"/>
        <end position="261"/>
    </location>
</feature>
<evidence type="ECO:0000256" key="1">
    <source>
        <dbReference type="ARBA" id="ARBA00004477"/>
    </source>
</evidence>
<feature type="domain" description="Ubinuclein middle" evidence="14">
    <location>
        <begin position="347"/>
        <end position="549"/>
    </location>
</feature>
<feature type="region of interest" description="Disordered" evidence="11">
    <location>
        <begin position="602"/>
        <end position="686"/>
    </location>
</feature>
<evidence type="ECO:0000256" key="3">
    <source>
        <dbReference type="ARBA" id="ARBA00005316"/>
    </source>
</evidence>
<evidence type="ECO:0000256" key="9">
    <source>
        <dbReference type="ARBA" id="ARBA00023136"/>
    </source>
</evidence>
<accession>A0A7R9AA00</accession>
<keyword evidence="16" id="KW-1185">Reference proteome</keyword>
<dbReference type="Pfam" id="PF10510">
    <property type="entry name" value="PIG-S"/>
    <property type="match status" value="1"/>
</dbReference>
<evidence type="ECO:0000256" key="5">
    <source>
        <dbReference type="ARBA" id="ARBA00022553"/>
    </source>
</evidence>
<feature type="compositionally biased region" description="Basic and acidic residues" evidence="11">
    <location>
        <begin position="326"/>
        <end position="335"/>
    </location>
</feature>
<evidence type="ECO:0000256" key="12">
    <source>
        <dbReference type="SAM" id="Phobius"/>
    </source>
</evidence>
<feature type="compositionally biased region" description="Pro residues" evidence="11">
    <location>
        <begin position="610"/>
        <end position="626"/>
    </location>
</feature>
<feature type="compositionally biased region" description="Polar residues" evidence="11">
    <location>
        <begin position="1102"/>
        <end position="1117"/>
    </location>
</feature>
<evidence type="ECO:0008006" key="17">
    <source>
        <dbReference type="Google" id="ProtNLM"/>
    </source>
</evidence>
<feature type="region of interest" description="Disordered" evidence="11">
    <location>
        <begin position="1"/>
        <end position="23"/>
    </location>
</feature>
<feature type="compositionally biased region" description="Polar residues" evidence="11">
    <location>
        <begin position="1063"/>
        <end position="1079"/>
    </location>
</feature>
<proteinExistence type="inferred from homology"/>
<dbReference type="GO" id="GO:0016255">
    <property type="term" value="P:attachment of GPI anchor to protein"/>
    <property type="evidence" value="ECO:0007669"/>
    <property type="project" value="InterPro"/>
</dbReference>